<comment type="caution">
    <text evidence="1">The sequence shown here is derived from an EMBL/GenBank/DDBJ whole genome shotgun (WGS) entry which is preliminary data.</text>
</comment>
<evidence type="ECO:0000313" key="2">
    <source>
        <dbReference type="Proteomes" id="UP000616547"/>
    </source>
</evidence>
<protein>
    <recommendedName>
        <fullName evidence="3">DUF4388 domain-containing protein</fullName>
    </recommendedName>
</protein>
<organism evidence="1 2">
    <name type="scientific">Lactobacillus nasalidis</name>
    <dbReference type="NCBI Taxonomy" id="2797258"/>
    <lineage>
        <taxon>Bacteria</taxon>
        <taxon>Bacillati</taxon>
        <taxon>Bacillota</taxon>
        <taxon>Bacilli</taxon>
        <taxon>Lactobacillales</taxon>
        <taxon>Lactobacillaceae</taxon>
        <taxon>Lactobacillus</taxon>
    </lineage>
</organism>
<accession>A0ABQ3W525</accession>
<evidence type="ECO:0000313" key="1">
    <source>
        <dbReference type="EMBL" id="GHW00799.1"/>
    </source>
</evidence>
<proteinExistence type="predicted"/>
<name>A0ABQ3W525_9LACO</name>
<evidence type="ECO:0008006" key="3">
    <source>
        <dbReference type="Google" id="ProtNLM"/>
    </source>
</evidence>
<dbReference type="EMBL" id="BOCI01000134">
    <property type="protein sequence ID" value="GHW00799.1"/>
    <property type="molecule type" value="Genomic_DNA"/>
</dbReference>
<gene>
    <name evidence="1" type="ORF">lacNasYZ03_04860</name>
</gene>
<sequence length="355" mass="39580">MKLVELHTKADQQTGSYYLGYLVYQSSEVTVLISLDDDANAGGLLVVSNQDVLASVDESPSLAYCQRLIDEGRSTDPFELMPLNQQLLKTPLTSLIAACETAMEKELPISLTLTSGTVYTGLIVRTSPKEIQLRQIGADYEPDQLRLVVPLAEISSLELNAPLHKLWKEYRTVKDQFAGQNPYGLVELYLDWLEDDRFGNYLLGRVLDQDDHYLLFESLNDYGQLEAVCLVNREDVVHESVTSAAIDFNSFLVARNQRKGIFDPGQLSQLAESLDHVPSVAEVIQKAGKQLVNVDDYELPGENLGYVTEVNGQGFSIQDPESGQEVSHLFENVCILDLASTELEKMREFLAAQNQ</sequence>
<reference evidence="2" key="1">
    <citation type="submission" date="2021-01" db="EMBL/GenBank/DDBJ databases">
        <title>Draft genome sequence of Nasalis larvatus strain YZ03.</title>
        <authorList>
            <person name="Suzuki-Hashido N."/>
            <person name="Tsuchida S."/>
            <person name="Hayakawa T."/>
        </authorList>
    </citation>
    <scope>NUCLEOTIDE SEQUENCE [LARGE SCALE GENOMIC DNA]</scope>
    <source>
        <strain evidence="2">YZ03</strain>
    </source>
</reference>
<keyword evidence="2" id="KW-1185">Reference proteome</keyword>
<dbReference type="Proteomes" id="UP000616547">
    <property type="component" value="Unassembled WGS sequence"/>
</dbReference>
<dbReference type="RefSeq" id="WP_201331583.1">
    <property type="nucleotide sequence ID" value="NZ_BOCG01000151.1"/>
</dbReference>